<keyword evidence="3" id="KW-1185">Reference proteome</keyword>
<sequence>MASLSIILPLGMIVLAIFIGAMKGKSVNSGWGKLPDAIIFAISAWPIVFAAVVAQGKK</sequence>
<evidence type="ECO:0000313" key="3">
    <source>
        <dbReference type="Proteomes" id="UP000799302"/>
    </source>
</evidence>
<organism evidence="2 3">
    <name type="scientific">Microthyrium microscopicum</name>
    <dbReference type="NCBI Taxonomy" id="703497"/>
    <lineage>
        <taxon>Eukaryota</taxon>
        <taxon>Fungi</taxon>
        <taxon>Dikarya</taxon>
        <taxon>Ascomycota</taxon>
        <taxon>Pezizomycotina</taxon>
        <taxon>Dothideomycetes</taxon>
        <taxon>Dothideomycetes incertae sedis</taxon>
        <taxon>Microthyriales</taxon>
        <taxon>Microthyriaceae</taxon>
        <taxon>Microthyrium</taxon>
    </lineage>
</organism>
<evidence type="ECO:0000313" key="2">
    <source>
        <dbReference type="EMBL" id="KAF2673677.1"/>
    </source>
</evidence>
<dbReference type="EMBL" id="MU004231">
    <property type="protein sequence ID" value="KAF2673677.1"/>
    <property type="molecule type" value="Genomic_DNA"/>
</dbReference>
<dbReference type="AlphaFoldDB" id="A0A6A6UQK8"/>
<gene>
    <name evidence="2" type="ORF">BT63DRAFT_421812</name>
</gene>
<evidence type="ECO:0000256" key="1">
    <source>
        <dbReference type="SAM" id="Phobius"/>
    </source>
</evidence>
<name>A0A6A6UQK8_9PEZI</name>
<keyword evidence="1" id="KW-0812">Transmembrane</keyword>
<reference evidence="2" key="1">
    <citation type="journal article" date="2020" name="Stud. Mycol.">
        <title>101 Dothideomycetes genomes: a test case for predicting lifestyles and emergence of pathogens.</title>
        <authorList>
            <person name="Haridas S."/>
            <person name="Albert R."/>
            <person name="Binder M."/>
            <person name="Bloem J."/>
            <person name="Labutti K."/>
            <person name="Salamov A."/>
            <person name="Andreopoulos B."/>
            <person name="Baker S."/>
            <person name="Barry K."/>
            <person name="Bills G."/>
            <person name="Bluhm B."/>
            <person name="Cannon C."/>
            <person name="Castanera R."/>
            <person name="Culley D."/>
            <person name="Daum C."/>
            <person name="Ezra D."/>
            <person name="Gonzalez J."/>
            <person name="Henrissat B."/>
            <person name="Kuo A."/>
            <person name="Liang C."/>
            <person name="Lipzen A."/>
            <person name="Lutzoni F."/>
            <person name="Magnuson J."/>
            <person name="Mondo S."/>
            <person name="Nolan M."/>
            <person name="Ohm R."/>
            <person name="Pangilinan J."/>
            <person name="Park H.-J."/>
            <person name="Ramirez L."/>
            <person name="Alfaro M."/>
            <person name="Sun H."/>
            <person name="Tritt A."/>
            <person name="Yoshinaga Y."/>
            <person name="Zwiers L.-H."/>
            <person name="Turgeon B."/>
            <person name="Goodwin S."/>
            <person name="Spatafora J."/>
            <person name="Crous P."/>
            <person name="Grigoriev I."/>
        </authorList>
    </citation>
    <scope>NUCLEOTIDE SEQUENCE</scope>
    <source>
        <strain evidence="2">CBS 115976</strain>
    </source>
</reference>
<feature type="transmembrane region" description="Helical" evidence="1">
    <location>
        <begin position="34"/>
        <end position="54"/>
    </location>
</feature>
<dbReference type="Proteomes" id="UP000799302">
    <property type="component" value="Unassembled WGS sequence"/>
</dbReference>
<keyword evidence="1" id="KW-0472">Membrane</keyword>
<keyword evidence="1" id="KW-1133">Transmembrane helix</keyword>
<feature type="transmembrane region" description="Helical" evidence="1">
    <location>
        <begin position="6"/>
        <end position="22"/>
    </location>
</feature>
<dbReference type="OrthoDB" id="3692311at2759"/>
<protein>
    <submittedName>
        <fullName evidence="2">Uncharacterized protein</fullName>
    </submittedName>
</protein>
<proteinExistence type="predicted"/>
<accession>A0A6A6UQK8</accession>